<evidence type="ECO:0000313" key="2">
    <source>
        <dbReference type="Proteomes" id="UP001229716"/>
    </source>
</evidence>
<dbReference type="SUPFAM" id="SSF56399">
    <property type="entry name" value="ADP-ribosylation"/>
    <property type="match status" value="1"/>
</dbReference>
<sequence>MKFTNFKVGYSTNSFREGQERFLVKLKLPEGTYLGDLGDGQVILPLDYGMSIVHSKNLLNPDRPKVISENNQEIISVVANLVKRQEIQRKINDLETTLNSGINHKIGNINQQSSLIKFNLDGLSISYAMKNGEKAILDLLENKYIPSEILKDIFLELKKKAE</sequence>
<dbReference type="EMBL" id="JASWHZ010000002">
    <property type="protein sequence ID" value="MDL2419393.1"/>
    <property type="molecule type" value="Genomic_DNA"/>
</dbReference>
<keyword evidence="2" id="KW-1185">Reference proteome</keyword>
<dbReference type="Gene3D" id="3.40.390.10">
    <property type="entry name" value="Collagenase (Catalytic Domain)"/>
    <property type="match status" value="1"/>
</dbReference>
<evidence type="ECO:0000313" key="1">
    <source>
        <dbReference type="EMBL" id="MDL2419393.1"/>
    </source>
</evidence>
<accession>A0ABT7L240</accession>
<gene>
    <name evidence="1" type="ORF">P6F46_27945</name>
</gene>
<dbReference type="Gene3D" id="3.90.176.10">
    <property type="entry name" value="Toxin ADP-ribosyltransferase, Chain A, domain 1"/>
    <property type="match status" value="1"/>
</dbReference>
<keyword evidence="1" id="KW-0614">Plasmid</keyword>
<reference evidence="1 2" key="1">
    <citation type="journal article" date="2023" name="Int. J. Mol. Sci.">
        <title>Pathogenicity and Genomic Characterization of a Novel Genospecies, Bacillus shihchuchen, of the Bacillus cereus Group Isolated from Chinese Softshell Turtle (Pelodiscus sinensis).</title>
        <authorList>
            <person name="Cheng L.W."/>
            <person name="Byadgi O.V."/>
            <person name="Tsai C.E."/>
            <person name="Wang P.C."/>
            <person name="Chen S.C."/>
        </authorList>
    </citation>
    <scope>NUCLEOTIDE SEQUENCE [LARGE SCALE GENOMIC DNA]</scope>
    <source>
        <strain evidence="1 2">QF108-045</strain>
    </source>
</reference>
<protein>
    <submittedName>
        <fullName evidence="1">Uncharacterized protein</fullName>
    </submittedName>
</protein>
<dbReference type="InterPro" id="IPR024079">
    <property type="entry name" value="MetalloPept_cat_dom_sf"/>
</dbReference>
<proteinExistence type="predicted"/>
<organism evidence="1 2">
    <name type="scientific">Bacillus shihchuchen</name>
    <dbReference type="NCBI Taxonomy" id="3036942"/>
    <lineage>
        <taxon>Bacteria</taxon>
        <taxon>Bacillati</taxon>
        <taxon>Bacillota</taxon>
        <taxon>Bacilli</taxon>
        <taxon>Bacillales</taxon>
        <taxon>Bacillaceae</taxon>
        <taxon>Bacillus</taxon>
        <taxon>Bacillus cereus group</taxon>
    </lineage>
</organism>
<name>A0ABT7L240_9BACI</name>
<comment type="caution">
    <text evidence="1">The sequence shown here is derived from an EMBL/GenBank/DDBJ whole genome shotgun (WGS) entry which is preliminary data.</text>
</comment>
<geneLocation type="plasmid" evidence="1">
    <name>pBS01</name>
</geneLocation>
<dbReference type="Proteomes" id="UP001229716">
    <property type="component" value="Unassembled WGS sequence"/>
</dbReference>